<dbReference type="EMBL" id="FNHS01000029">
    <property type="protein sequence ID" value="SDO60500.1"/>
    <property type="molecule type" value="Genomic_DNA"/>
</dbReference>
<gene>
    <name evidence="1" type="ORF">SAMN05216360_12949</name>
</gene>
<name>A0A1H0KXN0_9HYPH</name>
<dbReference type="OrthoDB" id="5690318at2"/>
<accession>A0A1H0KXN0</accession>
<dbReference type="RefSeq" id="WP_143012364.1">
    <property type="nucleotide sequence ID" value="NZ_FNHS01000029.1"/>
</dbReference>
<dbReference type="Pfam" id="PF22759">
    <property type="entry name" value="E217_GP41"/>
    <property type="match status" value="1"/>
</dbReference>
<proteinExistence type="predicted"/>
<protein>
    <submittedName>
        <fullName evidence="1">Uncharacterized protein</fullName>
    </submittedName>
</protein>
<evidence type="ECO:0000313" key="1">
    <source>
        <dbReference type="EMBL" id="SDO60500.1"/>
    </source>
</evidence>
<keyword evidence="2" id="KW-1185">Reference proteome</keyword>
<sequence>MTFSRKYIDVSISLSNGEFQGGGNTAKLSGLRVLCGIENAGSPDMGKATVSIYGLPLTMLNQLTQMPYNSDVIGQNTITIMPREEGGQSGIGFKGTIIRSFADIEQPMGALRVDALAGLYEAVAEAKPTSRAGSTDVAQLMSQLADMAGLTLENNDVQCKVVNPYLPSSPRQQIKSLARMAGINWTIENSTLAIWPKNGSRQGASTQISAQTGMRGYPRFTASGIEVTTLYNPTYKYGGSVEVQSDLKPACGTWYITNSYHELESETPRGKWFTTLSCSRLKI</sequence>
<organism evidence="1 2">
    <name type="scientific">Methylobacterium phyllostachyos</name>
    <dbReference type="NCBI Taxonomy" id="582672"/>
    <lineage>
        <taxon>Bacteria</taxon>
        <taxon>Pseudomonadati</taxon>
        <taxon>Pseudomonadota</taxon>
        <taxon>Alphaproteobacteria</taxon>
        <taxon>Hyphomicrobiales</taxon>
        <taxon>Methylobacteriaceae</taxon>
        <taxon>Methylobacterium</taxon>
    </lineage>
</organism>
<dbReference type="Proteomes" id="UP000198704">
    <property type="component" value="Unassembled WGS sequence"/>
</dbReference>
<dbReference type="AlphaFoldDB" id="A0A1H0KXN0"/>
<dbReference type="STRING" id="582672.SAMN05216360_12949"/>
<evidence type="ECO:0000313" key="2">
    <source>
        <dbReference type="Proteomes" id="UP000198704"/>
    </source>
</evidence>
<reference evidence="2" key="1">
    <citation type="submission" date="2016-10" db="EMBL/GenBank/DDBJ databases">
        <authorList>
            <person name="Varghese N."/>
            <person name="Submissions S."/>
        </authorList>
    </citation>
    <scope>NUCLEOTIDE SEQUENCE [LARGE SCALE GENOMIC DNA]</scope>
    <source>
        <strain evidence="2">BL47</strain>
    </source>
</reference>
<dbReference type="InterPro" id="IPR054496">
    <property type="entry name" value="E217_GP41"/>
</dbReference>